<accession>A0A7W6AC24</accession>
<dbReference type="EMBL" id="JACIDH010000001">
    <property type="protein sequence ID" value="MBB3877961.1"/>
    <property type="molecule type" value="Genomic_DNA"/>
</dbReference>
<gene>
    <name evidence="2" type="ORF">GGR48_000364</name>
</gene>
<feature type="region of interest" description="Disordered" evidence="1">
    <location>
        <begin position="1"/>
        <end position="31"/>
    </location>
</feature>
<proteinExistence type="predicted"/>
<dbReference type="Proteomes" id="UP000538670">
    <property type="component" value="Unassembled WGS sequence"/>
</dbReference>
<dbReference type="AlphaFoldDB" id="A0A7W6AC24"/>
<reference evidence="2 3" key="1">
    <citation type="submission" date="2020-08" db="EMBL/GenBank/DDBJ databases">
        <title>Genomic Encyclopedia of Type Strains, Phase IV (KMG-IV): sequencing the most valuable type-strain genomes for metagenomic binning, comparative biology and taxonomic classification.</title>
        <authorList>
            <person name="Goeker M."/>
        </authorList>
    </citation>
    <scope>NUCLEOTIDE SEQUENCE [LARGE SCALE GENOMIC DNA]</scope>
    <source>
        <strain evidence="2 3">DSM 19512</strain>
    </source>
</reference>
<comment type="caution">
    <text evidence="2">The sequence shown here is derived from an EMBL/GenBank/DDBJ whole genome shotgun (WGS) entry which is preliminary data.</text>
</comment>
<sequence length="50" mass="5247">MPDHPRPAADPKPITLDEPASADRDVASTTDADAVARRAEEEAADLGDFA</sequence>
<dbReference type="RefSeq" id="WP_183950191.1">
    <property type="nucleotide sequence ID" value="NZ_JACIDH010000001.1"/>
</dbReference>
<evidence type="ECO:0000313" key="2">
    <source>
        <dbReference type="EMBL" id="MBB3877961.1"/>
    </source>
</evidence>
<organism evidence="2 3">
    <name type="scientific">Sphingomonas pseudosanguinis</name>
    <dbReference type="NCBI Taxonomy" id="413712"/>
    <lineage>
        <taxon>Bacteria</taxon>
        <taxon>Pseudomonadati</taxon>
        <taxon>Pseudomonadota</taxon>
        <taxon>Alphaproteobacteria</taxon>
        <taxon>Sphingomonadales</taxon>
        <taxon>Sphingomonadaceae</taxon>
        <taxon>Sphingomonas</taxon>
    </lineage>
</organism>
<keyword evidence="3" id="KW-1185">Reference proteome</keyword>
<protein>
    <submittedName>
        <fullName evidence="2">Uncharacterized protein</fullName>
    </submittedName>
</protein>
<evidence type="ECO:0000313" key="3">
    <source>
        <dbReference type="Proteomes" id="UP000538670"/>
    </source>
</evidence>
<evidence type="ECO:0000256" key="1">
    <source>
        <dbReference type="SAM" id="MobiDB-lite"/>
    </source>
</evidence>
<name>A0A7W6AC24_9SPHN</name>